<evidence type="ECO:0000313" key="5">
    <source>
        <dbReference type="Proteomes" id="UP000267159"/>
    </source>
</evidence>
<gene>
    <name evidence="4" type="ORF">D7Y07_04690</name>
</gene>
<dbReference type="InterPro" id="IPR001173">
    <property type="entry name" value="Glyco_trans_2-like"/>
</dbReference>
<proteinExistence type="predicted"/>
<evidence type="ECO:0000313" key="4">
    <source>
        <dbReference type="EMBL" id="RLT81106.1"/>
    </source>
</evidence>
<dbReference type="Proteomes" id="UP000267159">
    <property type="component" value="Unassembled WGS sequence"/>
</dbReference>
<comment type="caution">
    <text evidence="4">The sequence shown here is derived from an EMBL/GenBank/DDBJ whole genome shotgun (WGS) entry which is preliminary data.</text>
</comment>
<dbReference type="PANTHER" id="PTHR22916">
    <property type="entry name" value="GLYCOSYLTRANSFERASE"/>
    <property type="match status" value="1"/>
</dbReference>
<dbReference type="SUPFAM" id="SSF53448">
    <property type="entry name" value="Nucleotide-diphospho-sugar transferases"/>
    <property type="match status" value="1"/>
</dbReference>
<evidence type="ECO:0000259" key="3">
    <source>
        <dbReference type="Pfam" id="PF00535"/>
    </source>
</evidence>
<keyword evidence="1" id="KW-0328">Glycosyltransferase</keyword>
<name>A0A3L8AAA2_9BACE</name>
<dbReference type="InterPro" id="IPR029044">
    <property type="entry name" value="Nucleotide-diphossugar_trans"/>
</dbReference>
<evidence type="ECO:0000256" key="1">
    <source>
        <dbReference type="ARBA" id="ARBA00022676"/>
    </source>
</evidence>
<sequence length="318" mass="36920">MCKKISIIIPVYNVERFLRRCLDSVQNQSYSNWECIIVDDGSKDSSPAICDEYVKTDSRFKVIHKENGGVSEARNTGLSQVSGEWVTFVDSDDELTLDALKYFTEGMERYPKVSVLRGGHRTITPTAIGKDRQAEEWIYTKSHADALKISEETWCSGFMWSTCFRKDILEGVQFDNYITWCEDHIFTYQCMLKAKEIAFVPHVVYVYYLDDTYPAGFGKNLSFKPISYDMAIRSAEEQRKVKLLLAGGNKKMQQMVQLQYEATMRFAIYQSFFSHNLLSVINLTKAYSFITTKNVIRLWLGYQKTRMIHAYKVVFNKY</sequence>
<dbReference type="Gene3D" id="3.90.550.10">
    <property type="entry name" value="Spore Coat Polysaccharide Biosynthesis Protein SpsA, Chain A"/>
    <property type="match status" value="1"/>
</dbReference>
<organism evidence="4 5">
    <name type="scientific">Bacteroides acidifaciens</name>
    <dbReference type="NCBI Taxonomy" id="85831"/>
    <lineage>
        <taxon>Bacteria</taxon>
        <taxon>Pseudomonadati</taxon>
        <taxon>Bacteroidota</taxon>
        <taxon>Bacteroidia</taxon>
        <taxon>Bacteroidales</taxon>
        <taxon>Bacteroidaceae</taxon>
        <taxon>Bacteroides</taxon>
    </lineage>
</organism>
<dbReference type="RefSeq" id="WP_121766321.1">
    <property type="nucleotide sequence ID" value="NZ_CAMRUR010000004.1"/>
</dbReference>
<dbReference type="EMBL" id="RAZM01000009">
    <property type="protein sequence ID" value="RLT81106.1"/>
    <property type="molecule type" value="Genomic_DNA"/>
</dbReference>
<reference evidence="4 5" key="1">
    <citation type="submission" date="2018-09" db="EMBL/GenBank/DDBJ databases">
        <title>Murine metabolic-syndrome-specific gut microbial biobank.</title>
        <authorList>
            <person name="Liu C."/>
        </authorList>
    </citation>
    <scope>NUCLEOTIDE SEQUENCE [LARGE SCALE GENOMIC DNA]</scope>
    <source>
        <strain evidence="4 5">0.1X-D8-26</strain>
    </source>
</reference>
<keyword evidence="2 4" id="KW-0808">Transferase</keyword>
<accession>A0A3L8AAA2</accession>
<protein>
    <submittedName>
        <fullName evidence="4">Glycosyltransferase family 2 protein</fullName>
    </submittedName>
</protein>
<dbReference type="Pfam" id="PF00535">
    <property type="entry name" value="Glycos_transf_2"/>
    <property type="match status" value="1"/>
</dbReference>
<dbReference type="PANTHER" id="PTHR22916:SF51">
    <property type="entry name" value="GLYCOSYLTRANSFERASE EPSH-RELATED"/>
    <property type="match status" value="1"/>
</dbReference>
<evidence type="ECO:0000256" key="2">
    <source>
        <dbReference type="ARBA" id="ARBA00022679"/>
    </source>
</evidence>
<dbReference type="AlphaFoldDB" id="A0A3L8AAA2"/>
<feature type="domain" description="Glycosyltransferase 2-like" evidence="3">
    <location>
        <begin position="6"/>
        <end position="159"/>
    </location>
</feature>
<dbReference type="GO" id="GO:0016758">
    <property type="term" value="F:hexosyltransferase activity"/>
    <property type="evidence" value="ECO:0007669"/>
    <property type="project" value="UniProtKB-ARBA"/>
</dbReference>